<dbReference type="EC" id="3.1.-.-" evidence="2"/>
<proteinExistence type="predicted"/>
<keyword evidence="2" id="KW-0347">Helicase</keyword>
<keyword evidence="2" id="KW-0547">Nucleotide-binding</keyword>
<dbReference type="InterPro" id="IPR038726">
    <property type="entry name" value="PDDEXK_AddAB-type"/>
</dbReference>
<dbReference type="AlphaFoldDB" id="A0A645GHG4"/>
<evidence type="ECO:0000259" key="1">
    <source>
        <dbReference type="Pfam" id="PF12705"/>
    </source>
</evidence>
<dbReference type="EMBL" id="VSSQ01075926">
    <property type="protein sequence ID" value="MPN26411.1"/>
    <property type="molecule type" value="Genomic_DNA"/>
</dbReference>
<gene>
    <name evidence="2" type="primary">addB_27</name>
    <name evidence="2" type="ORF">SDC9_173835</name>
</gene>
<dbReference type="GO" id="GO:0016787">
    <property type="term" value="F:hydrolase activity"/>
    <property type="evidence" value="ECO:0007669"/>
    <property type="project" value="UniProtKB-KW"/>
</dbReference>
<accession>A0A645GHG4</accession>
<organism evidence="2">
    <name type="scientific">bioreactor metagenome</name>
    <dbReference type="NCBI Taxonomy" id="1076179"/>
    <lineage>
        <taxon>unclassified sequences</taxon>
        <taxon>metagenomes</taxon>
        <taxon>ecological metagenomes</taxon>
    </lineage>
</organism>
<dbReference type="GO" id="GO:0004386">
    <property type="term" value="F:helicase activity"/>
    <property type="evidence" value="ECO:0007669"/>
    <property type="project" value="UniProtKB-KW"/>
</dbReference>
<keyword evidence="2" id="KW-0378">Hydrolase</keyword>
<evidence type="ECO:0000313" key="2">
    <source>
        <dbReference type="EMBL" id="MPN26411.1"/>
    </source>
</evidence>
<reference evidence="2" key="1">
    <citation type="submission" date="2019-08" db="EMBL/GenBank/DDBJ databases">
        <authorList>
            <person name="Kucharzyk K."/>
            <person name="Murdoch R.W."/>
            <person name="Higgins S."/>
            <person name="Loffler F."/>
        </authorList>
    </citation>
    <scope>NUCLEOTIDE SEQUENCE</scope>
</reference>
<feature type="domain" description="PD-(D/E)XK endonuclease-like" evidence="1">
    <location>
        <begin position="2"/>
        <end position="169"/>
    </location>
</feature>
<name>A0A645GHG4_9ZZZZ</name>
<sequence>MVDYKSGHKTLALHEVFHGLKLQLVLYMEAALAALPQARPAGLFYFQVHDPILRAANIREALDAKWRQERMIKAQSLQGYLLQDRDVAELMDRDYGRSLFLPVTELRSGDFGKNSKLLTDEGFRLLGGYSRRLLNKAGKRIMEGDISLSPYQTGKKNACVYCPYGSVCRFDPTVPGHSYRYLPALQDQAVLHKLKDGGTVKELPNENQGGGER</sequence>
<dbReference type="Pfam" id="PF12705">
    <property type="entry name" value="PDDEXK_1"/>
    <property type="match status" value="1"/>
</dbReference>
<protein>
    <submittedName>
        <fullName evidence="2">ATP-dependent helicase/deoxyribonuclease subunit B</fullName>
        <ecNumber evidence="2">3.1.-.-</ecNumber>
    </submittedName>
</protein>
<keyword evidence="2" id="KW-0067">ATP-binding</keyword>
<comment type="caution">
    <text evidence="2">The sequence shown here is derived from an EMBL/GenBank/DDBJ whole genome shotgun (WGS) entry which is preliminary data.</text>
</comment>